<feature type="transmembrane region" description="Helical" evidence="1">
    <location>
        <begin position="91"/>
        <end position="108"/>
    </location>
</feature>
<keyword evidence="1" id="KW-1133">Transmembrane helix</keyword>
<reference evidence="2 3" key="1">
    <citation type="submission" date="2023-07" db="EMBL/GenBank/DDBJ databases">
        <title>Genomic Encyclopedia of Type Strains, Phase IV (KMG-IV): sequencing the most valuable type-strain genomes for metagenomic binning, comparative biology and taxonomic classification.</title>
        <authorList>
            <person name="Goeker M."/>
        </authorList>
    </citation>
    <scope>NUCLEOTIDE SEQUENCE [LARGE SCALE GENOMIC DNA]</scope>
    <source>
        <strain evidence="2 3">DSM 1111</strain>
    </source>
</reference>
<name>A0ABU0G7Y8_9HYPH</name>
<evidence type="ECO:0000313" key="2">
    <source>
        <dbReference type="EMBL" id="MDQ0421408.1"/>
    </source>
</evidence>
<keyword evidence="1" id="KW-0812">Transmembrane</keyword>
<evidence type="ECO:0000313" key="3">
    <source>
        <dbReference type="Proteomes" id="UP001238496"/>
    </source>
</evidence>
<dbReference type="EMBL" id="JAUSUW010000006">
    <property type="protein sequence ID" value="MDQ0421408.1"/>
    <property type="molecule type" value="Genomic_DNA"/>
</dbReference>
<organism evidence="2 3">
    <name type="scientific">Peteryoungia aggregata LMG 23059</name>
    <dbReference type="NCBI Taxonomy" id="1368425"/>
    <lineage>
        <taxon>Bacteria</taxon>
        <taxon>Pseudomonadati</taxon>
        <taxon>Pseudomonadota</taxon>
        <taxon>Alphaproteobacteria</taxon>
        <taxon>Hyphomicrobiales</taxon>
        <taxon>Rhizobiaceae</taxon>
        <taxon>Peteryoungia</taxon>
    </lineage>
</organism>
<protein>
    <recommendedName>
        <fullName evidence="4">Yip1 domain-containing protein</fullName>
    </recommendedName>
</protein>
<proteinExistence type="predicted"/>
<evidence type="ECO:0008006" key="4">
    <source>
        <dbReference type="Google" id="ProtNLM"/>
    </source>
</evidence>
<keyword evidence="3" id="KW-1185">Reference proteome</keyword>
<evidence type="ECO:0000256" key="1">
    <source>
        <dbReference type="SAM" id="Phobius"/>
    </source>
</evidence>
<dbReference type="Proteomes" id="UP001238496">
    <property type="component" value="Unassembled WGS sequence"/>
</dbReference>
<feature type="transmembrane region" description="Helical" evidence="1">
    <location>
        <begin position="135"/>
        <end position="155"/>
    </location>
</feature>
<gene>
    <name evidence="2" type="ORF">J2045_002444</name>
</gene>
<keyword evidence="1" id="KW-0472">Membrane</keyword>
<comment type="caution">
    <text evidence="2">The sequence shown here is derived from an EMBL/GenBank/DDBJ whole genome shotgun (WGS) entry which is preliminary data.</text>
</comment>
<accession>A0ABU0G7Y8</accession>
<feature type="transmembrane region" description="Helical" evidence="1">
    <location>
        <begin position="167"/>
        <end position="189"/>
    </location>
</feature>
<dbReference type="RefSeq" id="WP_307373020.1">
    <property type="nucleotide sequence ID" value="NZ_JAUSUW010000006.1"/>
</dbReference>
<sequence>MTPLVFVYARYEMRLRRLLIIRDFLMSFPSTAGIGPGGRGNVNPSVEFVRSKYVQDLRLGSEDQRKFDELSPAEQINFIIERIGFAGWSDFRLLIASIGMVVVTYYGTDALLKGIGMSLGNSTCITGGNGCSERFYLIAGLAFAGAYLAAIRGFMRGLAVFDLSAFTFVRYTVETIVSVIFILALYYAIPDPSLGLTLAGAATAPDAQNAAATSIPEVSRIWLILAPVLGYMPDSASKFALLRLQSLISWVKMDDDRFNRITRITPLDALDGIDYATRFRLQECGIYDVQGLATYNPIMLHIESPYGIYQAVDWIAQAQLCHLVGLEKFLVLREMQIRTIFDLERAIDYNQLGRVDRDSPEEFDLLLAGILVAPTQNLRDICHLGGVSLLMVDGVSVKAAQNPDEFCRWFREKLGLTPSEIKIRVEHMMGWIADDLHVRRLRRIWQEISDSLGERSKRLDGEQSTASVVE</sequence>